<evidence type="ECO:0000313" key="3">
    <source>
        <dbReference type="Proteomes" id="UP000247790"/>
    </source>
</evidence>
<dbReference type="AlphaFoldDB" id="A0A2V4UVB6"/>
<gene>
    <name evidence="1" type="ORF">DFQ00_1307</name>
    <name evidence="2" type="ORF">HUB98_12185</name>
</gene>
<name>A0A2V4UVB6_PAEBA</name>
<reference evidence="1 3" key="1">
    <citation type="submission" date="2018-06" db="EMBL/GenBank/DDBJ databases">
        <title>Genomic Encyclopedia of Type Strains, Phase III (KMG-III): the genomes of soil and plant-associated and newly described type strains.</title>
        <authorList>
            <person name="Whitman W."/>
        </authorList>
    </citation>
    <scope>NUCLEOTIDE SEQUENCE [LARGE SCALE GENOMIC DNA]</scope>
    <source>
        <strain evidence="1 3">CECT 7022</strain>
    </source>
</reference>
<evidence type="ECO:0000313" key="1">
    <source>
        <dbReference type="EMBL" id="PYE43199.1"/>
    </source>
</evidence>
<evidence type="ECO:0000313" key="2">
    <source>
        <dbReference type="EMBL" id="QKS57011.1"/>
    </source>
</evidence>
<evidence type="ECO:0008006" key="5">
    <source>
        <dbReference type="Google" id="ProtNLM"/>
    </source>
</evidence>
<dbReference type="OrthoDB" id="2645156at2"/>
<keyword evidence="4" id="KW-1185">Reference proteome</keyword>
<organism evidence="1 3">
    <name type="scientific">Paenibacillus barcinonensis</name>
    <dbReference type="NCBI Taxonomy" id="198119"/>
    <lineage>
        <taxon>Bacteria</taxon>
        <taxon>Bacillati</taxon>
        <taxon>Bacillota</taxon>
        <taxon>Bacilli</taxon>
        <taxon>Bacillales</taxon>
        <taxon>Paenibacillaceae</taxon>
        <taxon>Paenibacillus</taxon>
    </lineage>
</organism>
<dbReference type="Proteomes" id="UP000247790">
    <property type="component" value="Unassembled WGS sequence"/>
</dbReference>
<dbReference type="Proteomes" id="UP000509327">
    <property type="component" value="Chromosome"/>
</dbReference>
<accession>A0A2V4UVB6</accession>
<evidence type="ECO:0000313" key="4">
    <source>
        <dbReference type="Proteomes" id="UP000509327"/>
    </source>
</evidence>
<proteinExistence type="predicted"/>
<protein>
    <recommendedName>
        <fullName evidence="5">ESAT-6 protein secretion system EspG family protein</fullName>
    </recommendedName>
</protein>
<sequence length="269" mass="31079">MENELQEEWAFELSPEEFFFLTQLVGVRYIANFEDPYRGYLAKELEEEYKLIEKTFISKGYLIPKADGAGYDMNEMLAYCIAACGSADVMHVSKQIEGKGKYEGHYYFTPRIVVEQTVNESGDIRIVPVADANITLEAMKGFFPLTLQYRSAAKKAVIKDCTWEQWNKLTEDDRRNRLIQAGHTEEQAMLALDIFNNGERSGSMMFMKRQGLKWHQEDYHYAQWGDKLYLAVELTEGTLQLQPYKPSTVKKALLRFADQMEKLEGKGVK</sequence>
<reference evidence="2 4" key="2">
    <citation type="submission" date="2020-06" db="EMBL/GenBank/DDBJ databases">
        <title>Complete genome of Paenibacillus barcinonensis KACC11450.</title>
        <authorList>
            <person name="Kim M."/>
            <person name="Park Y.-J."/>
            <person name="Shin J.-H."/>
        </authorList>
    </citation>
    <scope>NUCLEOTIDE SEQUENCE [LARGE SCALE GENOMIC DNA]</scope>
    <source>
        <strain evidence="2 4">KACC11450</strain>
    </source>
</reference>
<dbReference type="EMBL" id="QJSW01000030">
    <property type="protein sequence ID" value="PYE43199.1"/>
    <property type="molecule type" value="Genomic_DNA"/>
</dbReference>
<dbReference type="RefSeq" id="WP_110899365.1">
    <property type="nucleotide sequence ID" value="NZ_CP054614.1"/>
</dbReference>
<dbReference type="EMBL" id="CP054614">
    <property type="protein sequence ID" value="QKS57011.1"/>
    <property type="molecule type" value="Genomic_DNA"/>
</dbReference>